<name>A0A9Q5ZEG6_NOSLI</name>
<dbReference type="AlphaFoldDB" id="A0A9Q5ZEG6"/>
<protein>
    <recommendedName>
        <fullName evidence="4">Flavin reductase like domain-containing protein</fullName>
    </recommendedName>
</protein>
<gene>
    <name evidence="5" type="ORF">VF08_08595</name>
</gene>
<dbReference type="GO" id="GO:0016646">
    <property type="term" value="F:oxidoreductase activity, acting on the CH-NH group of donors, NAD or NADP as acceptor"/>
    <property type="evidence" value="ECO:0007669"/>
    <property type="project" value="UniProtKB-ARBA"/>
</dbReference>
<keyword evidence="2" id="KW-0285">Flavoprotein</keyword>
<dbReference type="SUPFAM" id="SSF50475">
    <property type="entry name" value="FMN-binding split barrel"/>
    <property type="match status" value="2"/>
</dbReference>
<evidence type="ECO:0000259" key="4">
    <source>
        <dbReference type="Pfam" id="PF01613"/>
    </source>
</evidence>
<evidence type="ECO:0000256" key="2">
    <source>
        <dbReference type="ARBA" id="ARBA00022630"/>
    </source>
</evidence>
<dbReference type="PANTHER" id="PTHR43567">
    <property type="entry name" value="FLAVOREDOXIN-RELATED-RELATED"/>
    <property type="match status" value="1"/>
</dbReference>
<dbReference type="InterPro" id="IPR012349">
    <property type="entry name" value="Split_barrel_FMN-bd"/>
</dbReference>
<organism evidence="5 6">
    <name type="scientific">Nostoc linckia z8</name>
    <dbReference type="NCBI Taxonomy" id="1628746"/>
    <lineage>
        <taxon>Bacteria</taxon>
        <taxon>Bacillati</taxon>
        <taxon>Cyanobacteriota</taxon>
        <taxon>Cyanophyceae</taxon>
        <taxon>Nostocales</taxon>
        <taxon>Nostocaceae</taxon>
        <taxon>Nostoc</taxon>
    </lineage>
</organism>
<proteinExistence type="inferred from homology"/>
<dbReference type="InterPro" id="IPR002563">
    <property type="entry name" value="Flavin_Rdtase-like_dom"/>
</dbReference>
<evidence type="ECO:0000256" key="1">
    <source>
        <dbReference type="ARBA" id="ARBA00001917"/>
    </source>
</evidence>
<comment type="cofactor">
    <cofactor evidence="1">
        <name>FMN</name>
        <dbReference type="ChEBI" id="CHEBI:58210"/>
    </cofactor>
</comment>
<evidence type="ECO:0000313" key="5">
    <source>
        <dbReference type="EMBL" id="PHK05237.1"/>
    </source>
</evidence>
<dbReference type="Proteomes" id="UP000222310">
    <property type="component" value="Unassembled WGS sequence"/>
</dbReference>
<sequence>MHDVLEKYRYFWPHTSLETAANWRVVKDKSIYVRDLPETPEQLSNDSRWPAFFPSPICLVTTADGSQIGLEKVVGASIVNRFPYILALSFCIQELSERHHVRGTFTDMLESSGSVAVQFLPPGEELDKAMNAITTVPEEKTHSRIAYSGLSTRKALTNDTFVFDSAYMIYEAKLVKPGKDFAGQPIYSQPWVDVGSHRVYFLEINAIQLREDIAQGCSQILWRSLPAWEPQNELQKGVSVTEEVMVDPSYKKGYTPHYAFPSPGTIAFEADAVENGMAIKYLSPLPEDQVQVDNDKARWPCFFPSSAGMITCWAEDGTPNLMPCGSTTIVSRHPLVITPCISYAKINERYAPRVSLDLIRKTGKFGCGVPFINDVVIDAIKYAGNISLAKDPQKVARAGLQVEAHDWAPVLPALPIHFDCQIIGEVTLGTHIMFLGEVRQIRVRADVTPENPIEWFPWANVLPSNT</sequence>
<dbReference type="EMBL" id="LAHD01000017">
    <property type="protein sequence ID" value="PHK05237.1"/>
    <property type="molecule type" value="Genomic_DNA"/>
</dbReference>
<dbReference type="InterPro" id="IPR052174">
    <property type="entry name" value="Flavoredoxin"/>
</dbReference>
<dbReference type="GO" id="GO:0010181">
    <property type="term" value="F:FMN binding"/>
    <property type="evidence" value="ECO:0007669"/>
    <property type="project" value="InterPro"/>
</dbReference>
<dbReference type="PANTHER" id="PTHR43567:SF1">
    <property type="entry name" value="FLAVOREDOXIN"/>
    <property type="match status" value="1"/>
</dbReference>
<dbReference type="GeneID" id="57095716"/>
<accession>A0A9Q5ZEG6</accession>
<reference evidence="5 6" key="1">
    <citation type="submission" date="2015-02" db="EMBL/GenBank/DDBJ databases">
        <title>Nostoc linckia genome annotation.</title>
        <authorList>
            <person name="Zhou Z."/>
        </authorList>
    </citation>
    <scope>NUCLEOTIDE SEQUENCE [LARGE SCALE GENOMIC DNA]</scope>
    <source>
        <strain evidence="6">z8</strain>
    </source>
</reference>
<comment type="caution">
    <text evidence="5">The sequence shown here is derived from an EMBL/GenBank/DDBJ whole genome shotgun (WGS) entry which is preliminary data.</text>
</comment>
<feature type="domain" description="Flavin reductase like" evidence="4">
    <location>
        <begin position="303"/>
        <end position="449"/>
    </location>
</feature>
<comment type="similarity">
    <text evidence="3">Belongs to the flavoredoxin family.</text>
</comment>
<dbReference type="Pfam" id="PF01613">
    <property type="entry name" value="Flavin_Reduct"/>
    <property type="match status" value="1"/>
</dbReference>
<evidence type="ECO:0000313" key="6">
    <source>
        <dbReference type="Proteomes" id="UP000222310"/>
    </source>
</evidence>
<dbReference type="RefSeq" id="WP_099069540.1">
    <property type="nucleotide sequence ID" value="NZ_LAHD01000017.1"/>
</dbReference>
<dbReference type="Gene3D" id="2.30.110.10">
    <property type="entry name" value="Electron Transport, Fmn-binding Protein, Chain A"/>
    <property type="match status" value="2"/>
</dbReference>
<evidence type="ECO:0000256" key="3">
    <source>
        <dbReference type="ARBA" id="ARBA00038054"/>
    </source>
</evidence>